<protein>
    <submittedName>
        <fullName evidence="2">Uncharacterized protein</fullName>
    </submittedName>
</protein>
<reference evidence="3" key="1">
    <citation type="submission" date="2016-11" db="EMBL/GenBank/DDBJ databases">
        <title>Dehalogenimonas formicexedens sp. nov., a chlorinated alkane respiring bacterium isolated from contaminated groundwater.</title>
        <authorList>
            <person name="Key T.A."/>
            <person name="Bowman K.S."/>
            <person name="Lee I."/>
            <person name="Chun J."/>
            <person name="Albuquerque L."/>
            <person name="da Costa M.S."/>
            <person name="Rainey F.A."/>
            <person name="Moe W.M."/>
        </authorList>
    </citation>
    <scope>NUCLEOTIDE SEQUENCE [LARGE SCALE GENOMIC DNA]</scope>
    <source>
        <strain evidence="3">NSZ-14</strain>
    </source>
</reference>
<sequence>MAANQTPKKPGAFSNFFVTALVVTAAVMVLVVIAVKVAAL</sequence>
<keyword evidence="1" id="KW-1133">Transmembrane helix</keyword>
<feature type="transmembrane region" description="Helical" evidence="1">
    <location>
        <begin position="12"/>
        <end position="35"/>
    </location>
</feature>
<name>A0A1P8F9R1_9CHLR</name>
<gene>
    <name evidence="2" type="ORF">Dform_01894</name>
</gene>
<evidence type="ECO:0000313" key="3">
    <source>
        <dbReference type="Proteomes" id="UP000185934"/>
    </source>
</evidence>
<dbReference type="EMBL" id="CP018258">
    <property type="protein sequence ID" value="APV45211.1"/>
    <property type="molecule type" value="Genomic_DNA"/>
</dbReference>
<evidence type="ECO:0000313" key="2">
    <source>
        <dbReference type="EMBL" id="APV45211.1"/>
    </source>
</evidence>
<accession>A0A1P8F9R1</accession>
<organism evidence="2 3">
    <name type="scientific">Dehalogenimonas formicexedens</name>
    <dbReference type="NCBI Taxonomy" id="1839801"/>
    <lineage>
        <taxon>Bacteria</taxon>
        <taxon>Bacillati</taxon>
        <taxon>Chloroflexota</taxon>
        <taxon>Dehalococcoidia</taxon>
        <taxon>Dehalococcoidales</taxon>
        <taxon>Dehalococcoidaceae</taxon>
        <taxon>Dehalogenimonas</taxon>
    </lineage>
</organism>
<keyword evidence="1" id="KW-0812">Transmembrane</keyword>
<dbReference type="Proteomes" id="UP000185934">
    <property type="component" value="Chromosome"/>
</dbReference>
<dbReference type="KEGG" id="dfo:Dform_01894"/>
<keyword evidence="3" id="KW-1185">Reference proteome</keyword>
<keyword evidence="1" id="KW-0472">Membrane</keyword>
<dbReference type="AlphaFoldDB" id="A0A1P8F9R1"/>
<proteinExistence type="predicted"/>
<dbReference type="STRING" id="1839801.Dform_01894"/>
<evidence type="ECO:0000256" key="1">
    <source>
        <dbReference type="SAM" id="Phobius"/>
    </source>
</evidence>